<keyword evidence="2" id="KW-1185">Reference proteome</keyword>
<dbReference type="EMBL" id="RBXL01000001">
    <property type="protein sequence ID" value="RKT45518.1"/>
    <property type="molecule type" value="Genomic_DNA"/>
</dbReference>
<name>A0A495VCI1_9GAMM</name>
<evidence type="ECO:0000313" key="2">
    <source>
        <dbReference type="Proteomes" id="UP000274556"/>
    </source>
</evidence>
<reference evidence="1 2" key="1">
    <citation type="submission" date="2018-10" db="EMBL/GenBank/DDBJ databases">
        <title>Genomic Encyclopedia of Archaeal and Bacterial Type Strains, Phase II (KMG-II): from individual species to whole genera.</title>
        <authorList>
            <person name="Goeker M."/>
        </authorList>
    </citation>
    <scope>NUCLEOTIDE SEQUENCE [LARGE SCALE GENOMIC DNA]</scope>
    <source>
        <strain evidence="1 2">DSM 235</strain>
    </source>
</reference>
<accession>A0A495VCI1</accession>
<evidence type="ECO:0000313" key="1">
    <source>
        <dbReference type="EMBL" id="RKT45518.1"/>
    </source>
</evidence>
<gene>
    <name evidence="1" type="ORF">BDD21_2979</name>
</gene>
<sequence>MQVFRIAVRSSCHGLIRNRSGRAFLFARPSGGCRRTAQNAARVSVRPSSRHCLAAARKRVRTSAMWRAPAWMAPNPCSASSTTGRCPGRCTAVRDRPPPGVARRRCILARRAPAGPPGCARSRRRGPPRRPCPLCRAGLPGRLPRACGQAACRPGVRTLLSLVKQRPLFSRAAGSFRSGQAAPWLLGRLRCRAPLDRKAQARSRLPYCRSVVVSCVDP</sequence>
<comment type="caution">
    <text evidence="1">The sequence shown here is derived from an EMBL/GenBank/DDBJ whole genome shotgun (WGS) entry which is preliminary data.</text>
</comment>
<dbReference type="AlphaFoldDB" id="A0A495VCI1"/>
<dbReference type="Proteomes" id="UP000274556">
    <property type="component" value="Unassembled WGS sequence"/>
</dbReference>
<proteinExistence type="predicted"/>
<organism evidence="1 2">
    <name type="scientific">Thiocapsa rosea</name>
    <dbReference type="NCBI Taxonomy" id="69360"/>
    <lineage>
        <taxon>Bacteria</taxon>
        <taxon>Pseudomonadati</taxon>
        <taxon>Pseudomonadota</taxon>
        <taxon>Gammaproteobacteria</taxon>
        <taxon>Chromatiales</taxon>
        <taxon>Chromatiaceae</taxon>
        <taxon>Thiocapsa</taxon>
    </lineage>
</organism>
<protein>
    <submittedName>
        <fullName evidence="1">Uncharacterized protein</fullName>
    </submittedName>
</protein>